<keyword evidence="4" id="KW-1185">Reference proteome</keyword>
<dbReference type="EMBL" id="JABSTU010000004">
    <property type="protein sequence ID" value="KAH8033291.1"/>
    <property type="molecule type" value="Genomic_DNA"/>
</dbReference>
<dbReference type="AlphaFoldDB" id="A0A9J6EFQ9"/>
<proteinExistence type="predicted"/>
<evidence type="ECO:0000256" key="2">
    <source>
        <dbReference type="SAM" id="Phobius"/>
    </source>
</evidence>
<reference evidence="3" key="1">
    <citation type="journal article" date="2020" name="Cell">
        <title>Large-Scale Comparative Analyses of Tick Genomes Elucidate Their Genetic Diversity and Vector Capacities.</title>
        <authorList>
            <consortium name="Tick Genome and Microbiome Consortium (TIGMIC)"/>
            <person name="Jia N."/>
            <person name="Wang J."/>
            <person name="Shi W."/>
            <person name="Du L."/>
            <person name="Sun Y."/>
            <person name="Zhan W."/>
            <person name="Jiang J.F."/>
            <person name="Wang Q."/>
            <person name="Zhang B."/>
            <person name="Ji P."/>
            <person name="Bell-Sakyi L."/>
            <person name="Cui X.M."/>
            <person name="Yuan T.T."/>
            <person name="Jiang B.G."/>
            <person name="Yang W.F."/>
            <person name="Lam T.T."/>
            <person name="Chang Q.C."/>
            <person name="Ding S.J."/>
            <person name="Wang X.J."/>
            <person name="Zhu J.G."/>
            <person name="Ruan X.D."/>
            <person name="Zhao L."/>
            <person name="Wei J.T."/>
            <person name="Ye R.Z."/>
            <person name="Que T.C."/>
            <person name="Du C.H."/>
            <person name="Zhou Y.H."/>
            <person name="Cheng J.X."/>
            <person name="Dai P.F."/>
            <person name="Guo W.B."/>
            <person name="Han X.H."/>
            <person name="Huang E.J."/>
            <person name="Li L.F."/>
            <person name="Wei W."/>
            <person name="Gao Y.C."/>
            <person name="Liu J.Z."/>
            <person name="Shao H.Z."/>
            <person name="Wang X."/>
            <person name="Wang C.C."/>
            <person name="Yang T.C."/>
            <person name="Huo Q.B."/>
            <person name="Li W."/>
            <person name="Chen H.Y."/>
            <person name="Chen S.E."/>
            <person name="Zhou L.G."/>
            <person name="Ni X.B."/>
            <person name="Tian J.H."/>
            <person name="Sheng Y."/>
            <person name="Liu T."/>
            <person name="Pan Y.S."/>
            <person name="Xia L.Y."/>
            <person name="Li J."/>
            <person name="Zhao F."/>
            <person name="Cao W.C."/>
        </authorList>
    </citation>
    <scope>NUCLEOTIDE SEQUENCE</scope>
    <source>
        <strain evidence="3">Rmic-2018</strain>
    </source>
</reference>
<keyword evidence="2" id="KW-1133">Transmembrane helix</keyword>
<evidence type="ECO:0000313" key="3">
    <source>
        <dbReference type="EMBL" id="KAH8033291.1"/>
    </source>
</evidence>
<protein>
    <submittedName>
        <fullName evidence="3">Uncharacterized protein</fullName>
    </submittedName>
</protein>
<gene>
    <name evidence="3" type="ORF">HPB51_008774</name>
</gene>
<accession>A0A9J6EFQ9</accession>
<dbReference type="Proteomes" id="UP000821866">
    <property type="component" value="Chromosome 2"/>
</dbReference>
<name>A0A9J6EFQ9_RHIMP</name>
<feature type="compositionally biased region" description="Low complexity" evidence="1">
    <location>
        <begin position="217"/>
        <end position="238"/>
    </location>
</feature>
<keyword evidence="2" id="KW-0812">Transmembrane</keyword>
<feature type="region of interest" description="Disordered" evidence="1">
    <location>
        <begin position="210"/>
        <end position="264"/>
    </location>
</feature>
<comment type="caution">
    <text evidence="3">The sequence shown here is derived from an EMBL/GenBank/DDBJ whole genome shotgun (WGS) entry which is preliminary data.</text>
</comment>
<reference evidence="3" key="2">
    <citation type="submission" date="2021-09" db="EMBL/GenBank/DDBJ databases">
        <authorList>
            <person name="Jia N."/>
            <person name="Wang J."/>
            <person name="Shi W."/>
            <person name="Du L."/>
            <person name="Sun Y."/>
            <person name="Zhan W."/>
            <person name="Jiang J."/>
            <person name="Wang Q."/>
            <person name="Zhang B."/>
            <person name="Ji P."/>
            <person name="Sakyi L.B."/>
            <person name="Cui X."/>
            <person name="Yuan T."/>
            <person name="Jiang B."/>
            <person name="Yang W."/>
            <person name="Lam T.T.-Y."/>
            <person name="Chang Q."/>
            <person name="Ding S."/>
            <person name="Wang X."/>
            <person name="Zhu J."/>
            <person name="Ruan X."/>
            <person name="Zhao L."/>
            <person name="Wei J."/>
            <person name="Que T."/>
            <person name="Du C."/>
            <person name="Cheng J."/>
            <person name="Dai P."/>
            <person name="Han X."/>
            <person name="Huang E."/>
            <person name="Gao Y."/>
            <person name="Liu J."/>
            <person name="Shao H."/>
            <person name="Ye R."/>
            <person name="Li L."/>
            <person name="Wei W."/>
            <person name="Wang X."/>
            <person name="Wang C."/>
            <person name="Huo Q."/>
            <person name="Li W."/>
            <person name="Guo W."/>
            <person name="Chen H."/>
            <person name="Chen S."/>
            <person name="Zhou L."/>
            <person name="Zhou L."/>
            <person name="Ni X."/>
            <person name="Tian J."/>
            <person name="Zhou Y."/>
            <person name="Sheng Y."/>
            <person name="Liu T."/>
            <person name="Pan Y."/>
            <person name="Xia L."/>
            <person name="Li J."/>
            <person name="Zhao F."/>
            <person name="Cao W."/>
        </authorList>
    </citation>
    <scope>NUCLEOTIDE SEQUENCE</scope>
    <source>
        <strain evidence="3">Rmic-2018</strain>
        <tissue evidence="3">Larvae</tissue>
    </source>
</reference>
<evidence type="ECO:0000313" key="4">
    <source>
        <dbReference type="Proteomes" id="UP000821866"/>
    </source>
</evidence>
<organism evidence="3 4">
    <name type="scientific">Rhipicephalus microplus</name>
    <name type="common">Cattle tick</name>
    <name type="synonym">Boophilus microplus</name>
    <dbReference type="NCBI Taxonomy" id="6941"/>
    <lineage>
        <taxon>Eukaryota</taxon>
        <taxon>Metazoa</taxon>
        <taxon>Ecdysozoa</taxon>
        <taxon>Arthropoda</taxon>
        <taxon>Chelicerata</taxon>
        <taxon>Arachnida</taxon>
        <taxon>Acari</taxon>
        <taxon>Parasitiformes</taxon>
        <taxon>Ixodida</taxon>
        <taxon>Ixodoidea</taxon>
        <taxon>Ixodidae</taxon>
        <taxon>Rhipicephalinae</taxon>
        <taxon>Rhipicephalus</taxon>
        <taxon>Boophilus</taxon>
    </lineage>
</organism>
<evidence type="ECO:0000256" key="1">
    <source>
        <dbReference type="SAM" id="MobiDB-lite"/>
    </source>
</evidence>
<feature type="transmembrane region" description="Helical" evidence="2">
    <location>
        <begin position="272"/>
        <end position="294"/>
    </location>
</feature>
<sequence>MIQQCDMKVLVDQRNGISPVGPHAPFILQPHRHRRYSEASLSRYCASPKDEHRAATGAPGERLLSDVALRTTGRMLASGRAEDMQALLVDLRPAPDSLVAGQQQQSNQPSAAAPPLTANAVLGRYVGAPLPGPMLARILPPGPTAMTGIQAGGQSSSIQIQPGGANVVRLSLSNKVFLKDHRKEKKKKKRPVVQEQISVPSLVTVAPAPQPLPAPSPASTLAPVSAPAPAPAVSAQPTPEEPPPMSESPVSGGDLMSEAPPEEEAEEEATNIWLWIIIFLLVSTLVALAVILFLKPEFLDTLLPENSNTVQGLHGRDLVSEVLTPEP</sequence>
<keyword evidence="2" id="KW-0472">Membrane</keyword>